<dbReference type="PROSITE" id="PS01225">
    <property type="entry name" value="CTCK_2"/>
    <property type="match status" value="1"/>
</dbReference>
<evidence type="ECO:0000256" key="8">
    <source>
        <dbReference type="ARBA" id="ARBA00022868"/>
    </source>
</evidence>
<evidence type="ECO:0000256" key="7">
    <source>
        <dbReference type="ARBA" id="ARBA00022729"/>
    </source>
</evidence>
<evidence type="ECO:0000256" key="10">
    <source>
        <dbReference type="ARBA" id="ARBA00023030"/>
    </source>
</evidence>
<dbReference type="GO" id="GO:0051239">
    <property type="term" value="P:regulation of multicellular organismal process"/>
    <property type="evidence" value="ECO:0007669"/>
    <property type="project" value="UniProtKB-ARBA"/>
</dbReference>
<keyword evidence="11" id="KW-1015">Disulfide bond</keyword>
<feature type="region of interest" description="Disordered" evidence="17">
    <location>
        <begin position="909"/>
        <end position="932"/>
    </location>
</feature>
<evidence type="ECO:0000256" key="15">
    <source>
        <dbReference type="ARBA" id="ARBA00077787"/>
    </source>
</evidence>
<dbReference type="SMART" id="SM00209">
    <property type="entry name" value="TSP1"/>
    <property type="match status" value="1"/>
</dbReference>
<dbReference type="GO" id="GO:0005615">
    <property type="term" value="C:extracellular space"/>
    <property type="evidence" value="ECO:0007669"/>
    <property type="project" value="TreeGrafter"/>
</dbReference>
<dbReference type="PROSITE" id="PS51323">
    <property type="entry name" value="IGFBP_N_2"/>
    <property type="match status" value="1"/>
</dbReference>
<dbReference type="OrthoDB" id="365605at2759"/>
<dbReference type="Pfam" id="PF05699">
    <property type="entry name" value="Dimer_Tnp_hAT"/>
    <property type="match status" value="1"/>
</dbReference>
<dbReference type="GO" id="GO:0046983">
    <property type="term" value="F:protein dimerization activity"/>
    <property type="evidence" value="ECO:0007669"/>
    <property type="project" value="InterPro"/>
</dbReference>
<evidence type="ECO:0000256" key="3">
    <source>
        <dbReference type="ARBA" id="ARBA00004613"/>
    </source>
</evidence>
<evidence type="ECO:0000256" key="4">
    <source>
        <dbReference type="ARBA" id="ARBA00008125"/>
    </source>
</evidence>
<dbReference type="InterPro" id="IPR036383">
    <property type="entry name" value="TSP1_rpt_sf"/>
</dbReference>
<dbReference type="InterPro" id="IPR012337">
    <property type="entry name" value="RNaseH-like_sf"/>
</dbReference>
<keyword evidence="5" id="KW-0963">Cytoplasm</keyword>
<evidence type="ECO:0000256" key="16">
    <source>
        <dbReference type="PROSITE-ProRule" id="PRU00039"/>
    </source>
</evidence>
<evidence type="ECO:0000259" key="19">
    <source>
        <dbReference type="PROSITE" id="PS51323"/>
    </source>
</evidence>
<dbReference type="EMBL" id="JAAKFY010000016">
    <property type="protein sequence ID" value="KAF3844254.1"/>
    <property type="molecule type" value="Genomic_DNA"/>
</dbReference>
<comment type="caution">
    <text evidence="20">The sequence shown here is derived from an EMBL/GenBank/DDBJ whole genome shotgun (WGS) entry which is preliminary data.</text>
</comment>
<dbReference type="PROSITE" id="PS00222">
    <property type="entry name" value="IGFBP_N_1"/>
    <property type="match status" value="1"/>
</dbReference>
<dbReference type="AlphaFoldDB" id="A0A7J5Y4B6"/>
<comment type="caution">
    <text evidence="16">Lacks conserved residue(s) required for the propagation of feature annotation.</text>
</comment>
<feature type="region of interest" description="Disordered" evidence="17">
    <location>
        <begin position="973"/>
        <end position="1000"/>
    </location>
</feature>
<dbReference type="InterPro" id="IPR008906">
    <property type="entry name" value="HATC_C_dom"/>
</dbReference>
<dbReference type="GO" id="GO:0005178">
    <property type="term" value="F:integrin binding"/>
    <property type="evidence" value="ECO:0007669"/>
    <property type="project" value="TreeGrafter"/>
</dbReference>
<dbReference type="SUPFAM" id="SSF53098">
    <property type="entry name" value="Ribonuclease H-like"/>
    <property type="match status" value="1"/>
</dbReference>
<evidence type="ECO:0000256" key="1">
    <source>
        <dbReference type="ARBA" id="ARBA00004496"/>
    </source>
</evidence>
<dbReference type="InterPro" id="IPR043973">
    <property type="entry name" value="TSP1_CCN"/>
</dbReference>
<dbReference type="SMART" id="SM00121">
    <property type="entry name" value="IB"/>
    <property type="match status" value="1"/>
</dbReference>
<dbReference type="GO" id="GO:0005737">
    <property type="term" value="C:cytoplasm"/>
    <property type="evidence" value="ECO:0007669"/>
    <property type="project" value="UniProtKB-SubCell"/>
</dbReference>
<dbReference type="GO" id="GO:0007155">
    <property type="term" value="P:cell adhesion"/>
    <property type="evidence" value="ECO:0007669"/>
    <property type="project" value="TreeGrafter"/>
</dbReference>
<evidence type="ECO:0000313" key="21">
    <source>
        <dbReference type="Proteomes" id="UP000518266"/>
    </source>
</evidence>
<keyword evidence="6" id="KW-0964">Secreted</keyword>
<dbReference type="PANTHER" id="PTHR11348">
    <property type="entry name" value="CONNECTIVE TISSUE GROWTH FACTOR-RELATED"/>
    <property type="match status" value="1"/>
</dbReference>
<dbReference type="InterPro" id="IPR009030">
    <property type="entry name" value="Growth_fac_rcpt_cys_sf"/>
</dbReference>
<comment type="similarity">
    <text evidence="4">Belongs to the CCN family.</text>
</comment>
<dbReference type="GO" id="GO:0045597">
    <property type="term" value="P:positive regulation of cell differentiation"/>
    <property type="evidence" value="ECO:0007669"/>
    <property type="project" value="TreeGrafter"/>
</dbReference>
<keyword evidence="21" id="KW-1185">Reference proteome</keyword>
<evidence type="ECO:0000256" key="5">
    <source>
        <dbReference type="ARBA" id="ARBA00022490"/>
    </source>
</evidence>
<dbReference type="PROSITE" id="PS50092">
    <property type="entry name" value="TSP1"/>
    <property type="match status" value="1"/>
</dbReference>
<dbReference type="GO" id="GO:0005921">
    <property type="term" value="C:gap junction"/>
    <property type="evidence" value="ECO:0007669"/>
    <property type="project" value="UniProtKB-SubCell"/>
</dbReference>
<name>A0A7J5Y4B6_DISMA</name>
<evidence type="ECO:0000256" key="11">
    <source>
        <dbReference type="ARBA" id="ARBA00023157"/>
    </source>
</evidence>
<keyword evidence="9" id="KW-0965">Cell junction</keyword>
<keyword evidence="12" id="KW-0325">Glycoprotein</keyword>
<reference evidence="20 21" key="1">
    <citation type="submission" date="2020-03" db="EMBL/GenBank/DDBJ databases">
        <title>Dissostichus mawsoni Genome sequencing and assembly.</title>
        <authorList>
            <person name="Park H."/>
        </authorList>
    </citation>
    <scope>NUCLEOTIDE SEQUENCE [LARGE SCALE GENOMIC DNA]</scope>
    <source>
        <strain evidence="20">DM0001</strain>
        <tissue evidence="20">Muscle</tissue>
    </source>
</reference>
<dbReference type="PANTHER" id="PTHR11348:SF3">
    <property type="entry name" value="CELLULAR COMMUNICATION NETWORK FACTOR 6"/>
    <property type="match status" value="1"/>
</dbReference>
<dbReference type="GO" id="GO:0008083">
    <property type="term" value="F:growth factor activity"/>
    <property type="evidence" value="ECO:0007669"/>
    <property type="project" value="UniProtKB-KW"/>
</dbReference>
<evidence type="ECO:0000313" key="20">
    <source>
        <dbReference type="EMBL" id="KAF3844254.1"/>
    </source>
</evidence>
<feature type="compositionally biased region" description="Basic and acidic residues" evidence="17">
    <location>
        <begin position="982"/>
        <end position="994"/>
    </location>
</feature>
<dbReference type="InterPro" id="IPR000867">
    <property type="entry name" value="IGFBP-like"/>
</dbReference>
<comment type="subcellular location">
    <subcellularLocation>
        <location evidence="2">Cell junction</location>
        <location evidence="2">Gap junction</location>
    </subcellularLocation>
    <subcellularLocation>
        <location evidence="1">Cytoplasm</location>
    </subcellularLocation>
    <subcellularLocation>
        <location evidence="3">Secreted</location>
    </subcellularLocation>
</comment>
<evidence type="ECO:0000256" key="14">
    <source>
        <dbReference type="ARBA" id="ARBA00042352"/>
    </source>
</evidence>
<evidence type="ECO:0000256" key="13">
    <source>
        <dbReference type="ARBA" id="ARBA00039944"/>
    </source>
</evidence>
<dbReference type="FunFam" id="2.20.100.10:FF:000046">
    <property type="entry name" value="Cellular communication network factor 4"/>
    <property type="match status" value="1"/>
</dbReference>
<feature type="domain" description="CTCK" evidence="18">
    <location>
        <begin position="696"/>
        <end position="747"/>
    </location>
</feature>
<dbReference type="SUPFAM" id="SSF82895">
    <property type="entry name" value="TSP-1 type 1 repeat"/>
    <property type="match status" value="1"/>
</dbReference>
<dbReference type="InterPro" id="IPR006207">
    <property type="entry name" value="Cys_knot_C"/>
</dbReference>
<dbReference type="InterPro" id="IPR017891">
    <property type="entry name" value="Insulin_GF-bd_Cys-rich_CS"/>
</dbReference>
<evidence type="ECO:0000256" key="2">
    <source>
        <dbReference type="ARBA" id="ARBA00004610"/>
    </source>
</evidence>
<gene>
    <name evidence="20" type="ORF">F7725_013595</name>
</gene>
<dbReference type="Proteomes" id="UP000518266">
    <property type="component" value="Unassembled WGS sequence"/>
</dbReference>
<evidence type="ECO:0000256" key="17">
    <source>
        <dbReference type="SAM" id="MobiDB-lite"/>
    </source>
</evidence>
<dbReference type="GO" id="GO:0031012">
    <property type="term" value="C:extracellular matrix"/>
    <property type="evidence" value="ECO:0007669"/>
    <property type="project" value="TreeGrafter"/>
</dbReference>
<feature type="domain" description="IGFBP N-terminal" evidence="19">
    <location>
        <begin position="451"/>
        <end position="523"/>
    </location>
</feature>
<proteinExistence type="inferred from homology"/>
<protein>
    <recommendedName>
        <fullName evidence="13">CCN family member 3</fullName>
    </recommendedName>
    <alternativeName>
        <fullName evidence="14">Cellular communication network factor 3</fullName>
    </alternativeName>
    <alternativeName>
        <fullName evidence="15">Protein NOV homolog</fullName>
    </alternativeName>
</protein>
<evidence type="ECO:0000256" key="9">
    <source>
        <dbReference type="ARBA" id="ARBA00022949"/>
    </source>
</evidence>
<dbReference type="Gene3D" id="2.20.100.10">
    <property type="entry name" value="Thrombospondin type-1 (TSP1) repeat"/>
    <property type="match status" value="1"/>
</dbReference>
<keyword evidence="10" id="KW-0339">Growth factor</keyword>
<dbReference type="Pfam" id="PF00219">
    <property type="entry name" value="IGFBP"/>
    <property type="match status" value="1"/>
</dbReference>
<dbReference type="Pfam" id="PF19035">
    <property type="entry name" value="TSP1_CCN"/>
    <property type="match status" value="1"/>
</dbReference>
<accession>A0A7J5Y4B6</accession>
<organism evidence="20 21">
    <name type="scientific">Dissostichus mawsoni</name>
    <name type="common">Antarctic cod</name>
    <dbReference type="NCBI Taxonomy" id="36200"/>
    <lineage>
        <taxon>Eukaryota</taxon>
        <taxon>Metazoa</taxon>
        <taxon>Chordata</taxon>
        <taxon>Craniata</taxon>
        <taxon>Vertebrata</taxon>
        <taxon>Euteleostomi</taxon>
        <taxon>Actinopterygii</taxon>
        <taxon>Neopterygii</taxon>
        <taxon>Teleostei</taxon>
        <taxon>Neoteleostei</taxon>
        <taxon>Acanthomorphata</taxon>
        <taxon>Eupercaria</taxon>
        <taxon>Perciformes</taxon>
        <taxon>Notothenioidei</taxon>
        <taxon>Nototheniidae</taxon>
        <taxon>Dissostichus</taxon>
    </lineage>
</organism>
<evidence type="ECO:0000256" key="12">
    <source>
        <dbReference type="ARBA" id="ARBA00023180"/>
    </source>
</evidence>
<keyword evidence="7" id="KW-0732">Signal</keyword>
<evidence type="ECO:0000259" key="18">
    <source>
        <dbReference type="PROSITE" id="PS01225"/>
    </source>
</evidence>
<dbReference type="InterPro" id="IPR000884">
    <property type="entry name" value="TSP1_rpt"/>
</dbReference>
<dbReference type="GO" id="GO:0008201">
    <property type="term" value="F:heparin binding"/>
    <property type="evidence" value="ECO:0007669"/>
    <property type="project" value="TreeGrafter"/>
</dbReference>
<dbReference type="SUPFAM" id="SSF57184">
    <property type="entry name" value="Growth factor receptor domain"/>
    <property type="match status" value="1"/>
</dbReference>
<evidence type="ECO:0000256" key="6">
    <source>
        <dbReference type="ARBA" id="ARBA00022525"/>
    </source>
</evidence>
<dbReference type="InterPro" id="IPR050941">
    <property type="entry name" value="CCN"/>
</dbReference>
<sequence length="1000" mass="112684">MIKVHCIAHRLELCLKDAFKETYFTQIDDLLTHIYSLYRRSAKKWRQLKDLGEALESMWINHRRKALVALAANYRSLSVHLLQGADEPGQDKVKLKAYWRQLTSSKFVLHMVLYQDLLQNWLDFQADELSLSSVRSRVVASQTALLRQREKPGPYLRPVLNAFTSTSSAGVFEFKEWLSATILRLMRPSATKESLTASLNGLQLSPQTLCSWLLRSSIHMPENISAIEPYGDEEVQRLCEHFEPLLLSNGCNVAEVEREWLRAKHDIHQHHRREAFLVLLHRMLTEKEVIYPNLLHLIRIVLVFPVSTAQVERQFSTIKRIQGDWRLRLKLKTIEDLLLIKSQGCDPLEYQSEDAVARWWRAGLSSRRPGIQPYGPRLNSDPLCRPPAPSWSSHRPSHLRDAIASLPFPAAHPCSTEIAGENGCVLLTQVFSRAQNNGQLAPGDGRAAAERRQFCQWPCKCRERPHCAPGVSSVLDGCGCCKSCARQIGEPCNERDVCDPHKSMYCDFSADQPRYEVGVCAYLMAVGCDLNGAHYENGEGFQPSPLYRCTCIAGAIGCTPAFIQKPAELIGPASLMGNMPAGLRSGQSPKKNQQDTTYMSACSPQTSSLCRVLLTQCPLTVILKAYRDPPLAWKKNCLIQTTPWSPCSKTCGLGISSRVNNDNGKCEMRKDRRLCLLRPCDKSVMKSVKAPKGKTCRPKFQAKKVEKLTLSGCTSTKKFKPTYCGVCTDKRCCVPNKSRMIKVNFTCKEAPAHNKETDRFKQSEPSSGDAESGCIRHESPLGGIQLLVLFNQGAERAEGLREVALLHPFYMQSLVKRSLSSMKVVFTQVLLARANREWEWPTGGTEHRPVFQPSCAMTYHSLIKENCEIALCCFHMQQHPRWHPGAHLHHQLKPQPEVKRRILLPLRRMFPPASESPSKHGVTPKVSVTEDSHWPSSCRFFRQPEEPLPRTGTADMPGDIASLSSVLQHCEPINNQPAHTPITDKNHLQQENRGGRQLHG</sequence>
<keyword evidence="8" id="KW-0303">Gap junction</keyword>